<keyword evidence="1" id="KW-0175">Coiled coil</keyword>
<reference evidence="3 4" key="1">
    <citation type="submission" date="2019-09" db="EMBL/GenBank/DDBJ databases">
        <authorList>
            <consortium name="DOE Joint Genome Institute"/>
            <person name="Mondo S.J."/>
            <person name="Navarro-Mendoza M.I."/>
            <person name="Perez-Arques C."/>
            <person name="Panchal S."/>
            <person name="Nicolas F.E."/>
            <person name="Ganguly P."/>
            <person name="Pangilinan J."/>
            <person name="Grigoriev I."/>
            <person name="Heitman J."/>
            <person name="Sanya K."/>
            <person name="Garre V."/>
        </authorList>
    </citation>
    <scope>NUCLEOTIDE SEQUENCE [LARGE SCALE GENOMIC DNA]</scope>
    <source>
        <strain evidence="3 4">MU402</strain>
    </source>
</reference>
<organism evidence="3 4">
    <name type="scientific">Mucor circinelloides f. lusitanicus</name>
    <name type="common">Mucor racemosus var. lusitanicus</name>
    <dbReference type="NCBI Taxonomy" id="29924"/>
    <lineage>
        <taxon>Eukaryota</taxon>
        <taxon>Fungi</taxon>
        <taxon>Fungi incertae sedis</taxon>
        <taxon>Mucoromycota</taxon>
        <taxon>Mucoromycotina</taxon>
        <taxon>Mucoromycetes</taxon>
        <taxon>Mucorales</taxon>
        <taxon>Mucorineae</taxon>
        <taxon>Mucoraceae</taxon>
        <taxon>Mucor</taxon>
    </lineage>
</organism>
<feature type="region of interest" description="Disordered" evidence="2">
    <location>
        <begin position="44"/>
        <end position="120"/>
    </location>
</feature>
<sequence length="339" mass="37121">MIEVRQRLGRLEAAHVQIANLKTALAESESARHALEAEVAAISSHAAPTATTKATTTPNVAPNDTHAPKLATSAPNSTPTSATTSPGTPNQSSFTLVESKKSGKKRKNKPATPPTPNAAKASATIARLFGPQSDLPSGYQFVYFSTPVRRRLSAMRSLIQAVNLNNSRVLDIQYPVQNVISFLVHNDYVLPFTKTMHQHGRGCSPLLDFDPCDPQNLKDPQFASLTPDLRQQKANEIENLRCLRALSFVRRSVRLSVARSFLHYDRINQKQFDAILSEELKLRSASSAARPTSKSSDEERLAKKQRLSYLGYLLHHDHETASLLAYPATDSAMADSAAV</sequence>
<dbReference type="Proteomes" id="UP000469890">
    <property type="component" value="Unassembled WGS sequence"/>
</dbReference>
<evidence type="ECO:0000256" key="1">
    <source>
        <dbReference type="SAM" id="Coils"/>
    </source>
</evidence>
<name>A0A8H4F0D7_MUCCL</name>
<dbReference type="AlphaFoldDB" id="A0A8H4F0D7"/>
<evidence type="ECO:0000313" key="3">
    <source>
        <dbReference type="EMBL" id="KAF1801392.1"/>
    </source>
</evidence>
<proteinExistence type="predicted"/>
<feature type="coiled-coil region" evidence="1">
    <location>
        <begin position="11"/>
        <end position="38"/>
    </location>
</feature>
<gene>
    <name evidence="3" type="ORF">FB192DRAFT_1329289</name>
</gene>
<dbReference type="EMBL" id="JAAECE010000005">
    <property type="protein sequence ID" value="KAF1801392.1"/>
    <property type="molecule type" value="Genomic_DNA"/>
</dbReference>
<accession>A0A8H4F0D7</accession>
<evidence type="ECO:0000313" key="4">
    <source>
        <dbReference type="Proteomes" id="UP000469890"/>
    </source>
</evidence>
<comment type="caution">
    <text evidence="3">The sequence shown here is derived from an EMBL/GenBank/DDBJ whole genome shotgun (WGS) entry which is preliminary data.</text>
</comment>
<protein>
    <submittedName>
        <fullName evidence="3">Uncharacterized protein</fullName>
    </submittedName>
</protein>
<evidence type="ECO:0000256" key="2">
    <source>
        <dbReference type="SAM" id="MobiDB-lite"/>
    </source>
</evidence>
<feature type="compositionally biased region" description="Low complexity" evidence="2">
    <location>
        <begin position="71"/>
        <end position="90"/>
    </location>
</feature>
<feature type="compositionally biased region" description="Low complexity" evidence="2">
    <location>
        <begin position="46"/>
        <end position="62"/>
    </location>
</feature>